<dbReference type="GO" id="GO:0016705">
    <property type="term" value="F:oxidoreductase activity, acting on paired donors, with incorporation or reduction of molecular oxygen"/>
    <property type="evidence" value="ECO:0007669"/>
    <property type="project" value="InterPro"/>
</dbReference>
<keyword evidence="10" id="KW-0472">Membrane</keyword>
<keyword evidence="3 11" id="KW-0349">Heme</keyword>
<dbReference type="Gene3D" id="1.10.630.10">
    <property type="entry name" value="Cytochrome P450"/>
    <property type="match status" value="4"/>
</dbReference>
<keyword evidence="13" id="KW-1185">Reference proteome</keyword>
<dbReference type="InterPro" id="IPR017972">
    <property type="entry name" value="Cyt_P450_CS"/>
</dbReference>
<dbReference type="Pfam" id="PF00067">
    <property type="entry name" value="p450"/>
    <property type="match status" value="4"/>
</dbReference>
<dbReference type="PANTHER" id="PTHR24282">
    <property type="entry name" value="CYTOCHROME P450 FAMILY MEMBER"/>
    <property type="match status" value="1"/>
</dbReference>
<dbReference type="GO" id="GO:0005506">
    <property type="term" value="F:iron ion binding"/>
    <property type="evidence" value="ECO:0007669"/>
    <property type="project" value="InterPro"/>
</dbReference>
<reference evidence="12" key="1">
    <citation type="submission" date="2015-04" db="UniProtKB">
        <authorList>
            <consortium name="EnsemblPlants"/>
        </authorList>
    </citation>
    <scope>IDENTIFICATION</scope>
    <source>
        <strain evidence="12">SL10</strain>
    </source>
</reference>
<reference evidence="12" key="2">
    <citation type="submission" date="2018-04" db="EMBL/GenBank/DDBJ databases">
        <title>OnivRS2 (Oryza nivara Reference Sequence Version 2).</title>
        <authorList>
            <person name="Zhang J."/>
            <person name="Kudrna D."/>
            <person name="Lee S."/>
            <person name="Talag J."/>
            <person name="Rajasekar S."/>
            <person name="Welchert J."/>
            <person name="Hsing Y.-I."/>
            <person name="Wing R.A."/>
        </authorList>
    </citation>
    <scope>NUCLEOTIDE SEQUENCE [LARGE SCALE GENOMIC DNA]</scope>
</reference>
<proteinExistence type="inferred from homology"/>
<evidence type="ECO:0000256" key="4">
    <source>
        <dbReference type="ARBA" id="ARBA00022692"/>
    </source>
</evidence>
<keyword evidence="5 11" id="KW-0479">Metal-binding</keyword>
<dbReference type="PANTHER" id="PTHR24282:SF103">
    <property type="entry name" value="OS01G0627933 PROTEIN"/>
    <property type="match status" value="1"/>
</dbReference>
<evidence type="ECO:0000256" key="11">
    <source>
        <dbReference type="PIRSR" id="PIRSR602401-1"/>
    </source>
</evidence>
<evidence type="ECO:0000256" key="9">
    <source>
        <dbReference type="ARBA" id="ARBA00023033"/>
    </source>
</evidence>
<accession>A0A0E0FPR9</accession>
<evidence type="ECO:0000256" key="10">
    <source>
        <dbReference type="ARBA" id="ARBA00023136"/>
    </source>
</evidence>
<dbReference type="GO" id="GO:0020037">
    <property type="term" value="F:heme binding"/>
    <property type="evidence" value="ECO:0007669"/>
    <property type="project" value="InterPro"/>
</dbReference>
<evidence type="ECO:0000256" key="7">
    <source>
        <dbReference type="ARBA" id="ARBA00023002"/>
    </source>
</evidence>
<protein>
    <recommendedName>
        <fullName evidence="14">Cytochrome P450</fullName>
    </recommendedName>
</protein>
<dbReference type="EnsemblPlants" id="ONIVA01G26470.1">
    <property type="protein sequence ID" value="ONIVA01G26470.1"/>
    <property type="gene ID" value="ONIVA01G26470"/>
</dbReference>
<keyword evidence="9" id="KW-0503">Monooxygenase</keyword>
<feature type="binding site" description="axial binding residue" evidence="11">
    <location>
        <position position="947"/>
    </location>
    <ligand>
        <name>heme</name>
        <dbReference type="ChEBI" id="CHEBI:30413"/>
    </ligand>
    <ligandPart>
        <name>Fe</name>
        <dbReference type="ChEBI" id="CHEBI:18248"/>
    </ligandPart>
</feature>
<dbReference type="eggNOG" id="KOG0157">
    <property type="taxonomic scope" value="Eukaryota"/>
</dbReference>
<dbReference type="OMA" id="HRCTFIP"/>
<keyword evidence="4" id="KW-0812">Transmembrane</keyword>
<evidence type="ECO:0000313" key="12">
    <source>
        <dbReference type="EnsemblPlants" id="ONIVA01G26470.1"/>
    </source>
</evidence>
<evidence type="ECO:0000256" key="3">
    <source>
        <dbReference type="ARBA" id="ARBA00022617"/>
    </source>
</evidence>
<comment type="similarity">
    <text evidence="2">Belongs to the cytochrome P450 family.</text>
</comment>
<dbReference type="PRINTS" id="PR00385">
    <property type="entry name" value="P450"/>
</dbReference>
<dbReference type="PROSITE" id="PS00086">
    <property type="entry name" value="CYTOCHROME_P450"/>
    <property type="match status" value="4"/>
</dbReference>
<evidence type="ECO:0000256" key="6">
    <source>
        <dbReference type="ARBA" id="ARBA00022989"/>
    </source>
</evidence>
<organism evidence="12">
    <name type="scientific">Oryza nivara</name>
    <name type="common">Indian wild rice</name>
    <name type="synonym">Oryza sativa f. spontanea</name>
    <dbReference type="NCBI Taxonomy" id="4536"/>
    <lineage>
        <taxon>Eukaryota</taxon>
        <taxon>Viridiplantae</taxon>
        <taxon>Streptophyta</taxon>
        <taxon>Embryophyta</taxon>
        <taxon>Tracheophyta</taxon>
        <taxon>Spermatophyta</taxon>
        <taxon>Magnoliopsida</taxon>
        <taxon>Liliopsida</taxon>
        <taxon>Poales</taxon>
        <taxon>Poaceae</taxon>
        <taxon>BOP clade</taxon>
        <taxon>Oryzoideae</taxon>
        <taxon>Oryzeae</taxon>
        <taxon>Oryzinae</taxon>
        <taxon>Oryza</taxon>
    </lineage>
</organism>
<dbReference type="GO" id="GO:0004497">
    <property type="term" value="F:monooxygenase activity"/>
    <property type="evidence" value="ECO:0007669"/>
    <property type="project" value="UniProtKB-KW"/>
</dbReference>
<dbReference type="FunFam" id="1.10.630.10:FF:000029">
    <property type="entry name" value="Cytochrome P450 734A1"/>
    <property type="match status" value="3"/>
</dbReference>
<dbReference type="STRING" id="4536.A0A0E0FPR9"/>
<dbReference type="PRINTS" id="PR00463">
    <property type="entry name" value="EP450I"/>
</dbReference>
<comment type="cofactor">
    <cofactor evidence="11">
        <name>heme</name>
        <dbReference type="ChEBI" id="CHEBI:30413"/>
    </cofactor>
</comment>
<sequence>MEEATGMEVGVSLEAGKPAAAPWGMLYYGVPALLVLGALYRAAERCWLGPRRVAGALQGQGLRGTAYRFPAGDLPENARRSKEARAKPMPPCHDIVPRDILSNKFGHFEKFTLKSLGKLIALGLASYEGEKWARHRRILNPAFHLEKLKRMLPAFSTCCSEMIDRWDSKLAVSDGPFELDIWQEFQNLTGDVISRTAFGSSFMEGRRIFQLQEEQADRIIKTIQYIYIPGYLYFPTENNRRMKENSREIEGLLRGIIEKRSRAVENGELSGDDLLGLMLKSNMDSGEPSNLRMSTEDVIEECKLFYFAGMETTSVLLTWTLVVLSMHPEWQHRAREEVTMILHEVLRLYPPAVTLSRRTFKEIQIGGITYPAGVGLELPIILIHHNTDVWGKDAHEFKPERFADGISKATKTNQQAFFPFGWGPRICIGQNFAMLEAKMALCVILQNFEFQLSPSYTHAPYASVTLHPQHAMVLGAWLMSPASVPWSLLAYGVLGLVLLWQAGRLLHSLWWRPRRLELALRAQGLRGTRYRFLTGDLGEHGRLNREAWARPLPLRCHDIAPRVAPFLHNAVREHGSACFTWFGPTPKVTITDPDLAKDVLSNKFGHFEKPKFPTLTKLFSDSLANHEGEKWVKHRRILNPAFHLEKLKLMLPAFSACCEELVSKWMESLGSDGSYEVDVWPEMQILTGDVISRTAFGSSYLEGRRIFQLQAEQTERLLKCMQKIVIPGYMSLPTKNNRKMHQIKKETDSILRGLVDKRMQAMKEGECTKDDLLGLLLESNMRHMEEDGQSNHGLTIEEVIEECKLFYFAGMETTSVLLTWTILLLSMHPEWQDRAREEILGLFGKNKPEYEGLSRLKIVTMILYEVLRLYPPAVTFTRKTYKQMEIGGVTYPAGVIVELPVLLIHHDPNIWGSDAHEFKPDRFAEGISKASKNPGAFLPFGWGPRICIGQNFALLEAKMALCMILQCFKLELMPSYTHAPYSMVTLRPMHAMVLGAGLRCPASVPWSSLAYGLLGLVLLWQGGRLLHRLWWLPRRLELALRAQGLRGTRYRFLTGDLGEHGRLNREAWARPLPLRCHDIAPRVAPFLHSSVREHGKACFSWFGPIPKVTIANPDLAKDVLSNKFGHLEKHKFQGLTKLLSDGVASHEGEKWVKHRRILNPAFHLEKLKRMLPAFAACCTELVDKWEGLAKGGDEPYEVDVWPEMQSLTGDVISRAAFGSSYLEGKRIFQLQGEQIELIVATMNKIHIPGYIHLPTKSNRRMKQIAAEIEGMLKRIIAKRESALKAGEASSGDDLLGLLLESNLDHSKGNGGAASSGISIDDVIGECKLFYFAGMETTSVLLTWTMVVLSMHPEWQDRAREEVLHVFGSRAPDYDGLSRLRIVTMVLYEVLRLYTPLTALQRKTYKPMELGGVRYPAGVVLTLPLLCVHHDKDVWGADADEFRPERFAEGISKASREAPAFFPFGWGPRICIGQNFALLEAKMGLSMILQRFSFDLSPSYTHAPFPVGLLQPEHGAQYITSTRRYVHTYDEIETMEIVDGASPPLHPWSLLLYALGALAALWWALRALDRFWLRPRRLGRALRSQGLRGTDYRFPSGDLKEFARLLAAALAAPMPPLSHDVASRALPFELAAIKQHGNVCVTWFGPEARVIVSDPKLFREILANKNGRFGKQKSILWVQNLLADGLTSHQGEKWVAHRRIMNHAFHLEKLKRMLPAFAACSSELISRWQDSVGADGAQEIDVWPEFQNLTGDVISRSAFGSSFSEGRRIFQLQSEQARNVMKMAKALYFPGYRFLPTELNRRTKANAREVRELLKGIITKRESAMKDGHAVNDDLLGLLLETNIKESQEAGSSKPTMTTKDIIEELKLLYFAGSDTTAVLLTWTMVLLSMHPEWQDRAREEVLRVFGKNSPDFEGINHLKVVTMILHEVLRLYPPILLLGREAYEETELGGVTYPPGVTFALPIAGIHHDPDVWGEDVGEFKPERFAEGVSRASKDSPALVPFSWGPRICVGQNFALLEAKMALSMILQRFSFGLSPSYTHAPFPIPTLQPQHGAQIKLTKL</sequence>
<dbReference type="InterPro" id="IPR036396">
    <property type="entry name" value="Cyt_P450_sf"/>
</dbReference>
<dbReference type="SUPFAM" id="SSF48264">
    <property type="entry name" value="Cytochrome P450"/>
    <property type="match status" value="4"/>
</dbReference>
<dbReference type="Proteomes" id="UP000006591">
    <property type="component" value="Chromosome 1"/>
</dbReference>
<dbReference type="GO" id="GO:0016131">
    <property type="term" value="P:brassinosteroid metabolic process"/>
    <property type="evidence" value="ECO:0007669"/>
    <property type="project" value="UniProtKB-ARBA"/>
</dbReference>
<dbReference type="InterPro" id="IPR002401">
    <property type="entry name" value="Cyt_P450_E_grp-I"/>
</dbReference>
<dbReference type="Gramene" id="ONIVA01G26470.1">
    <property type="protein sequence ID" value="ONIVA01G26470.1"/>
    <property type="gene ID" value="ONIVA01G26470"/>
</dbReference>
<keyword evidence="8 11" id="KW-0408">Iron</keyword>
<evidence type="ECO:0008006" key="14">
    <source>
        <dbReference type="Google" id="ProtNLM"/>
    </source>
</evidence>
<keyword evidence="7" id="KW-0560">Oxidoreductase</keyword>
<dbReference type="GO" id="GO:0016020">
    <property type="term" value="C:membrane"/>
    <property type="evidence" value="ECO:0007669"/>
    <property type="project" value="UniProtKB-SubCell"/>
</dbReference>
<evidence type="ECO:0000256" key="1">
    <source>
        <dbReference type="ARBA" id="ARBA00004167"/>
    </source>
</evidence>
<dbReference type="GO" id="GO:0010268">
    <property type="term" value="P:brassinosteroid homeostasis"/>
    <property type="evidence" value="ECO:0007669"/>
    <property type="project" value="UniProtKB-ARBA"/>
</dbReference>
<name>A0A0E0FPR9_ORYNI</name>
<dbReference type="InterPro" id="IPR050665">
    <property type="entry name" value="Cytochrome_P450_Monooxygen"/>
</dbReference>
<evidence type="ECO:0000313" key="13">
    <source>
        <dbReference type="Proteomes" id="UP000006591"/>
    </source>
</evidence>
<dbReference type="InterPro" id="IPR001128">
    <property type="entry name" value="Cyt_P450"/>
</dbReference>
<comment type="subcellular location">
    <subcellularLocation>
        <location evidence="1">Membrane</location>
        <topology evidence="1">Single-pass membrane protein</topology>
    </subcellularLocation>
</comment>
<evidence type="ECO:0000256" key="5">
    <source>
        <dbReference type="ARBA" id="ARBA00022723"/>
    </source>
</evidence>
<evidence type="ECO:0000256" key="2">
    <source>
        <dbReference type="ARBA" id="ARBA00010617"/>
    </source>
</evidence>
<keyword evidence="6" id="KW-1133">Transmembrane helix</keyword>
<evidence type="ECO:0000256" key="8">
    <source>
        <dbReference type="ARBA" id="ARBA00023004"/>
    </source>
</evidence>
<dbReference type="HOGENOM" id="CLU_001611_0_0_1"/>